<dbReference type="GO" id="GO:0000287">
    <property type="term" value="F:magnesium ion binding"/>
    <property type="evidence" value="ECO:0007669"/>
    <property type="project" value="UniProtKB-UniRule"/>
</dbReference>
<dbReference type="Gene3D" id="3.60.20.10">
    <property type="entry name" value="Glutamine Phosphoribosylpyrophosphate, subunit 1, domain 1"/>
    <property type="match status" value="1"/>
</dbReference>
<evidence type="ECO:0000256" key="2">
    <source>
        <dbReference type="ARBA" id="ARBA00010138"/>
    </source>
</evidence>
<dbReference type="HAMAP" id="MF_01931">
    <property type="entry name" value="PurF"/>
    <property type="match status" value="1"/>
</dbReference>
<evidence type="ECO:0000256" key="1">
    <source>
        <dbReference type="ARBA" id="ARBA00005209"/>
    </source>
</evidence>
<dbReference type="InterPro" id="IPR029057">
    <property type="entry name" value="PRTase-like"/>
</dbReference>
<dbReference type="AlphaFoldDB" id="A0A932GRB5"/>
<keyword evidence="4 7" id="KW-0808">Transferase</keyword>
<evidence type="ECO:0000256" key="7">
    <source>
        <dbReference type="HAMAP-Rule" id="MF_01931"/>
    </source>
</evidence>
<comment type="pathway">
    <text evidence="1 7 8">Purine metabolism; IMP biosynthesis via de novo pathway; N(1)-(5-phospho-D-ribosyl)glycinamide from 5-phospho-alpha-D-ribose 1-diphosphate: step 1/2.</text>
</comment>
<keyword evidence="7 11" id="KW-0408">Iron</keyword>
<dbReference type="GO" id="GO:0004044">
    <property type="term" value="F:amidophosphoribosyltransferase activity"/>
    <property type="evidence" value="ECO:0007669"/>
    <property type="project" value="UniProtKB-UniRule"/>
</dbReference>
<dbReference type="Gene3D" id="3.40.50.2020">
    <property type="match status" value="1"/>
</dbReference>
<keyword evidence="7 10" id="KW-0460">Magnesium</keyword>
<dbReference type="Proteomes" id="UP000741360">
    <property type="component" value="Unassembled WGS sequence"/>
</dbReference>
<evidence type="ECO:0000256" key="6">
    <source>
        <dbReference type="ARBA" id="ARBA00022962"/>
    </source>
</evidence>
<feature type="binding site" evidence="7 10">
    <location>
        <position position="290"/>
    </location>
    <ligand>
        <name>Mg(2+)</name>
        <dbReference type="ChEBI" id="CHEBI:18420"/>
    </ligand>
</feature>
<gene>
    <name evidence="7" type="primary">purF</name>
    <name evidence="13" type="ORF">HYY65_10975</name>
</gene>
<evidence type="ECO:0000256" key="10">
    <source>
        <dbReference type="PIRSR" id="PIRSR000485-2"/>
    </source>
</evidence>
<feature type="binding site" evidence="7 11">
    <location>
        <position position="243"/>
    </location>
    <ligand>
        <name>[4Fe-4S] cluster</name>
        <dbReference type="ChEBI" id="CHEBI:49883"/>
    </ligand>
</feature>
<sequence length="467" mass="51622">MAEKFKDACGVFGIYGHPEAAKITYLGLHALQHRGQESSGIVTSDQERLYVEIGMGLVADVFSGEVLRRLPGDMAIGHNRYSTTGASHIKNAQPFVAEYMRGGLAIAHNGNLVNATSLRAELEENGSIFRSTNDTEVIAHLIAVSHRKPFLDRVVEALTRVRGAYSLLLMTEKELIAARDPYGFRPLCLGALGEAHVVASETCALDLIEASHVRDVEPGEILIINGEGVTSMKPFKPVFPHQCIFEFVYFARPDSTIFGENVYLVRQALGRQLAREAPVDADIVVPVPDSGVPAAMGFSKQSGIPFELGLIRNHYVGRTFIEPQQSIRHFGVKIKLNTVRRLVEGKRVIVIDDSIVRGTTSRKIVSMIRGAGAREVHMRISSPPTTHPCYYGIDTPTRRELIAASRSCEEIRRYLEVDSLQYLSLDGLISAVEEATHGRYCSACFTGRYPVTFPEMEVPQELELPFR</sequence>
<organism evidence="13 14">
    <name type="scientific">Tectimicrobiota bacterium</name>
    <dbReference type="NCBI Taxonomy" id="2528274"/>
    <lineage>
        <taxon>Bacteria</taxon>
        <taxon>Pseudomonadati</taxon>
        <taxon>Nitrospinota/Tectimicrobiota group</taxon>
        <taxon>Candidatus Tectimicrobiota</taxon>
    </lineage>
</organism>
<dbReference type="GO" id="GO:0009113">
    <property type="term" value="P:purine nucleobase biosynthetic process"/>
    <property type="evidence" value="ECO:0007669"/>
    <property type="project" value="UniProtKB-UniRule"/>
</dbReference>
<dbReference type="Pfam" id="PF13522">
    <property type="entry name" value="GATase_6"/>
    <property type="match status" value="1"/>
</dbReference>
<name>A0A932GRB5_UNCTE</name>
<comment type="catalytic activity">
    <reaction evidence="7 8">
        <text>5-phospho-beta-D-ribosylamine + L-glutamate + diphosphate = 5-phospho-alpha-D-ribose 1-diphosphate + L-glutamine + H2O</text>
        <dbReference type="Rhea" id="RHEA:14905"/>
        <dbReference type="ChEBI" id="CHEBI:15377"/>
        <dbReference type="ChEBI" id="CHEBI:29985"/>
        <dbReference type="ChEBI" id="CHEBI:33019"/>
        <dbReference type="ChEBI" id="CHEBI:58017"/>
        <dbReference type="ChEBI" id="CHEBI:58359"/>
        <dbReference type="ChEBI" id="CHEBI:58681"/>
        <dbReference type="EC" id="2.4.2.14"/>
    </reaction>
</comment>
<comment type="caution">
    <text evidence="13">The sequence shown here is derived from an EMBL/GenBank/DDBJ whole genome shotgun (WGS) entry which is preliminary data.</text>
</comment>
<dbReference type="GO" id="GO:0051539">
    <property type="term" value="F:4 iron, 4 sulfur cluster binding"/>
    <property type="evidence" value="ECO:0007669"/>
    <property type="project" value="UniProtKB-KW"/>
</dbReference>
<feature type="domain" description="Glutamine amidotransferase type-2" evidence="12">
    <location>
        <begin position="9"/>
        <end position="227"/>
    </location>
</feature>
<evidence type="ECO:0000259" key="12">
    <source>
        <dbReference type="PROSITE" id="PS51278"/>
    </source>
</evidence>
<evidence type="ECO:0000313" key="14">
    <source>
        <dbReference type="Proteomes" id="UP000741360"/>
    </source>
</evidence>
<dbReference type="InterPro" id="IPR029055">
    <property type="entry name" value="Ntn_hydrolases_N"/>
</dbReference>
<feature type="binding site" evidence="7 10">
    <location>
        <position position="352"/>
    </location>
    <ligand>
        <name>Mg(2+)</name>
        <dbReference type="ChEBI" id="CHEBI:18420"/>
    </ligand>
</feature>
<dbReference type="InterPro" id="IPR005854">
    <property type="entry name" value="PurF"/>
</dbReference>
<feature type="active site" description="Nucleophile" evidence="7 9">
    <location>
        <position position="9"/>
    </location>
</feature>
<evidence type="ECO:0000256" key="5">
    <source>
        <dbReference type="ARBA" id="ARBA00022755"/>
    </source>
</evidence>
<feature type="binding site" evidence="7 11">
    <location>
        <position position="441"/>
    </location>
    <ligand>
        <name>[4Fe-4S] cluster</name>
        <dbReference type="ChEBI" id="CHEBI:49883"/>
    </ligand>
</feature>
<feature type="binding site" evidence="7 10">
    <location>
        <position position="353"/>
    </location>
    <ligand>
        <name>Mg(2+)</name>
        <dbReference type="ChEBI" id="CHEBI:18420"/>
    </ligand>
</feature>
<dbReference type="EC" id="2.4.2.14" evidence="7"/>
<keyword evidence="7 11" id="KW-0411">Iron-sulfur</keyword>
<protein>
    <recommendedName>
        <fullName evidence="7">Amidophosphoribosyltransferase</fullName>
        <shortName evidence="7">ATase</shortName>
        <ecNumber evidence="7">2.4.2.14</ecNumber>
    </recommendedName>
    <alternativeName>
        <fullName evidence="7">Glutamine phosphoribosylpyrophosphate amidotransferase</fullName>
        <shortName evidence="7">GPATase</shortName>
    </alternativeName>
</protein>
<proteinExistence type="inferred from homology"/>
<dbReference type="PANTHER" id="PTHR11907">
    <property type="entry name" value="AMIDOPHOSPHORIBOSYLTRANSFERASE"/>
    <property type="match status" value="1"/>
</dbReference>
<dbReference type="InterPro" id="IPR000836">
    <property type="entry name" value="PRTase_dom"/>
</dbReference>
<dbReference type="Pfam" id="PF00156">
    <property type="entry name" value="Pribosyltran"/>
    <property type="match status" value="1"/>
</dbReference>
<feature type="binding site" evidence="7 11">
    <location>
        <position position="444"/>
    </location>
    <ligand>
        <name>[4Fe-4S] cluster</name>
        <dbReference type="ChEBI" id="CHEBI:49883"/>
    </ligand>
</feature>
<comment type="function">
    <text evidence="7">Catalyzes the formation of phosphoribosylamine from phosphoribosylpyrophosphate (PRPP) and glutamine.</text>
</comment>
<dbReference type="SUPFAM" id="SSF53271">
    <property type="entry name" value="PRTase-like"/>
    <property type="match status" value="1"/>
</dbReference>
<keyword evidence="6 7" id="KW-0315">Glutamine amidotransferase</keyword>
<dbReference type="NCBIfam" id="TIGR01134">
    <property type="entry name" value="purF"/>
    <property type="match status" value="1"/>
</dbReference>
<comment type="cofactor">
    <cofactor evidence="7 11">
        <name>[4Fe-4S] cluster</name>
        <dbReference type="ChEBI" id="CHEBI:49883"/>
    </cofactor>
    <text evidence="7 11">Binds 1 [4Fe-4S] cluster per subunit.</text>
</comment>
<dbReference type="PIRSF" id="PIRSF000485">
    <property type="entry name" value="Amd_phspho_trans"/>
    <property type="match status" value="1"/>
</dbReference>
<dbReference type="InterPro" id="IPR017932">
    <property type="entry name" value="GATase_2_dom"/>
</dbReference>
<keyword evidence="7 10" id="KW-0479">Metal-binding</keyword>
<evidence type="ECO:0000256" key="4">
    <source>
        <dbReference type="ARBA" id="ARBA00022679"/>
    </source>
</evidence>
<keyword evidence="3 7" id="KW-0328">Glycosyltransferase</keyword>
<feature type="binding site" evidence="7 11">
    <location>
        <position position="389"/>
    </location>
    <ligand>
        <name>[4Fe-4S] cluster</name>
        <dbReference type="ChEBI" id="CHEBI:49883"/>
    </ligand>
</feature>
<dbReference type="CDD" id="cd00715">
    <property type="entry name" value="GPATase_N"/>
    <property type="match status" value="1"/>
</dbReference>
<keyword evidence="5 7" id="KW-0658">Purine biosynthesis</keyword>
<dbReference type="SUPFAM" id="SSF56235">
    <property type="entry name" value="N-terminal nucleophile aminohydrolases (Ntn hydrolases)"/>
    <property type="match status" value="1"/>
</dbReference>
<dbReference type="PROSITE" id="PS51278">
    <property type="entry name" value="GATASE_TYPE_2"/>
    <property type="match status" value="1"/>
</dbReference>
<evidence type="ECO:0000256" key="8">
    <source>
        <dbReference type="PIRNR" id="PIRNR000485"/>
    </source>
</evidence>
<evidence type="ECO:0000256" key="3">
    <source>
        <dbReference type="ARBA" id="ARBA00022676"/>
    </source>
</evidence>
<comment type="cofactor">
    <cofactor evidence="7 10">
        <name>Mg(2+)</name>
        <dbReference type="ChEBI" id="CHEBI:18420"/>
    </cofactor>
    <text evidence="7 10">Binds 1 Mg(2+) ion per subunit.</text>
</comment>
<keyword evidence="7" id="KW-0004">4Fe-4S</keyword>
<evidence type="ECO:0000256" key="9">
    <source>
        <dbReference type="PIRSR" id="PIRSR000485-1"/>
    </source>
</evidence>
<dbReference type="EMBL" id="JACPSX010000211">
    <property type="protein sequence ID" value="MBI3015560.1"/>
    <property type="molecule type" value="Genomic_DNA"/>
</dbReference>
<comment type="similarity">
    <text evidence="2 7 8">In the C-terminal section; belongs to the purine/pyrimidine phosphoribosyltransferase family.</text>
</comment>
<evidence type="ECO:0000313" key="13">
    <source>
        <dbReference type="EMBL" id="MBI3015560.1"/>
    </source>
</evidence>
<evidence type="ECO:0000256" key="11">
    <source>
        <dbReference type="PIRSR" id="PIRSR000485-3"/>
    </source>
</evidence>
<dbReference type="CDD" id="cd06223">
    <property type="entry name" value="PRTases_typeI"/>
    <property type="match status" value="1"/>
</dbReference>
<reference evidence="13" key="1">
    <citation type="submission" date="2020-07" db="EMBL/GenBank/DDBJ databases">
        <title>Huge and variable diversity of episymbiotic CPR bacteria and DPANN archaea in groundwater ecosystems.</title>
        <authorList>
            <person name="He C.Y."/>
            <person name="Keren R."/>
            <person name="Whittaker M."/>
            <person name="Farag I.F."/>
            <person name="Doudna J."/>
            <person name="Cate J.H.D."/>
            <person name="Banfield J.F."/>
        </authorList>
    </citation>
    <scope>NUCLEOTIDE SEQUENCE</scope>
    <source>
        <strain evidence="13">NC_groundwater_717_Ag_S-0.2um_59_8</strain>
    </source>
</reference>
<dbReference type="GO" id="GO:0006189">
    <property type="term" value="P:'de novo' IMP biosynthetic process"/>
    <property type="evidence" value="ECO:0007669"/>
    <property type="project" value="UniProtKB-UniRule"/>
</dbReference>
<accession>A0A932GRB5</accession>
<dbReference type="InterPro" id="IPR035584">
    <property type="entry name" value="PurF_N"/>
</dbReference>